<dbReference type="OrthoDB" id="9811314at2"/>
<dbReference type="Proteomes" id="UP000201728">
    <property type="component" value="Chromosome"/>
</dbReference>
<dbReference type="PANTHER" id="PTHR11851:SF224">
    <property type="entry name" value="PROCESSING PROTEASE"/>
    <property type="match status" value="1"/>
</dbReference>
<feature type="signal peptide" evidence="1">
    <location>
        <begin position="1"/>
        <end position="21"/>
    </location>
</feature>
<dbReference type="Pfam" id="PF05193">
    <property type="entry name" value="Peptidase_M16_C"/>
    <property type="match status" value="1"/>
</dbReference>
<reference evidence="5" key="1">
    <citation type="submission" date="2016-07" db="EMBL/GenBank/DDBJ databases">
        <authorList>
            <person name="Florea S."/>
            <person name="Webb J.S."/>
            <person name="Jaromczyk J."/>
            <person name="Schardl C.L."/>
        </authorList>
    </citation>
    <scope>NUCLEOTIDE SEQUENCE [LARGE SCALE GENOMIC DNA]</scope>
    <source>
        <strain evidence="5">CDC-D5610</strain>
    </source>
</reference>
<dbReference type="RefSeq" id="WP_094090197.1">
    <property type="nucleotide sequence ID" value="NZ_CP016397.1"/>
</dbReference>
<evidence type="ECO:0000313" key="5">
    <source>
        <dbReference type="Proteomes" id="UP000201728"/>
    </source>
</evidence>
<dbReference type="Gene3D" id="3.30.830.10">
    <property type="entry name" value="Metalloenzyme, LuxS/M16 peptidase-like"/>
    <property type="match status" value="2"/>
</dbReference>
<feature type="domain" description="Peptidase M16 N-terminal" evidence="2">
    <location>
        <begin position="50"/>
        <end position="184"/>
    </location>
</feature>
<dbReference type="GO" id="GO:0046872">
    <property type="term" value="F:metal ion binding"/>
    <property type="evidence" value="ECO:0007669"/>
    <property type="project" value="InterPro"/>
</dbReference>
<feature type="chain" id="PRO_5013279354" evidence="1">
    <location>
        <begin position="22"/>
        <end position="434"/>
    </location>
</feature>
<sequence>MKRSTLFTTILIFCLSQSLLAGSFKLQKWQTANGAQVVFYQALEVPMLDIHIAFRAGSAYDGKHYGLSALTTDLLSQGNAGLDATAVAERLANIGAQYSADSSRDMIVLKLKTLTTQEALQQAIETFHLILNKPDFPQNAFHREKSQQLLAIAQNQESPDDVANLVFFKTLYKNHPYAHPVIGTEESVNTIEPHHVRDFYKRYFVGSNAVIVMVGAIDEKKAHELADKLVQQLPTGQAAPKVPKAPQLTASEKKDIPFPSSQTIIRLGQIGIDHHSPDYFPLTVGNYILGGGALVSRLANEVREKRGLTYGVSSQFIPMPGEGPFLISLATQNRQATTALKIAEDTLATFIENGPEEAELMAAKQYLTGSFPLSLASNSSIASMLLRIVFYHLPDNYLDTYVEKINAVSTSQIKQAFQKQVNLNNMLVVSVGKL</sequence>
<evidence type="ECO:0000259" key="3">
    <source>
        <dbReference type="Pfam" id="PF05193"/>
    </source>
</evidence>
<proteinExistence type="predicted"/>
<keyword evidence="1" id="KW-0732">Signal</keyword>
<keyword evidence="5" id="KW-1185">Reference proteome</keyword>
<organism evidence="4 5">
    <name type="scientific">Legionella clemsonensis</name>
    <dbReference type="NCBI Taxonomy" id="1867846"/>
    <lineage>
        <taxon>Bacteria</taxon>
        <taxon>Pseudomonadati</taxon>
        <taxon>Pseudomonadota</taxon>
        <taxon>Gammaproteobacteria</taxon>
        <taxon>Legionellales</taxon>
        <taxon>Legionellaceae</taxon>
        <taxon>Legionella</taxon>
    </lineage>
</organism>
<dbReference type="InterPro" id="IPR050361">
    <property type="entry name" value="MPP/UQCRC_Complex"/>
</dbReference>
<dbReference type="SUPFAM" id="SSF63411">
    <property type="entry name" value="LuxS/MPP-like metallohydrolase"/>
    <property type="match status" value="2"/>
</dbReference>
<dbReference type="InterPro" id="IPR011765">
    <property type="entry name" value="Pept_M16_N"/>
</dbReference>
<dbReference type="KEGG" id="lcd:clem_02720"/>
<evidence type="ECO:0000256" key="1">
    <source>
        <dbReference type="SAM" id="SignalP"/>
    </source>
</evidence>
<evidence type="ECO:0000313" key="4">
    <source>
        <dbReference type="EMBL" id="ASQ45105.1"/>
    </source>
</evidence>
<accession>A0A222NZZ3</accession>
<gene>
    <name evidence="4" type="ORF">clem_02720</name>
</gene>
<evidence type="ECO:0000259" key="2">
    <source>
        <dbReference type="Pfam" id="PF00675"/>
    </source>
</evidence>
<dbReference type="EMBL" id="CP016397">
    <property type="protein sequence ID" value="ASQ45105.1"/>
    <property type="molecule type" value="Genomic_DNA"/>
</dbReference>
<name>A0A222NZZ3_9GAMM</name>
<protein>
    <submittedName>
        <fullName evidence="4">Peptidase M16 inactive domain protein</fullName>
    </submittedName>
</protein>
<feature type="domain" description="Peptidase M16 C-terminal" evidence="3">
    <location>
        <begin position="193"/>
        <end position="366"/>
    </location>
</feature>
<dbReference type="InterPro" id="IPR011249">
    <property type="entry name" value="Metalloenz_LuxS/M16"/>
</dbReference>
<dbReference type="Pfam" id="PF00675">
    <property type="entry name" value="Peptidase_M16"/>
    <property type="match status" value="1"/>
</dbReference>
<dbReference type="AlphaFoldDB" id="A0A222NZZ3"/>
<dbReference type="InterPro" id="IPR007863">
    <property type="entry name" value="Peptidase_M16_C"/>
</dbReference>
<dbReference type="PANTHER" id="PTHR11851">
    <property type="entry name" value="METALLOPROTEASE"/>
    <property type="match status" value="1"/>
</dbReference>